<dbReference type="AlphaFoldDB" id="A0A2N7UK52"/>
<dbReference type="InterPro" id="IPR029016">
    <property type="entry name" value="GAF-like_dom_sf"/>
</dbReference>
<keyword evidence="1" id="KW-0472">Membrane</keyword>
<feature type="transmembrane region" description="Helical" evidence="1">
    <location>
        <begin position="68"/>
        <end position="87"/>
    </location>
</feature>
<evidence type="ECO:0000259" key="2">
    <source>
        <dbReference type="Pfam" id="PF16963"/>
    </source>
</evidence>
<proteinExistence type="predicted"/>
<dbReference type="InterPro" id="IPR038367">
    <property type="entry name" value="PelD_GGDEF_sf"/>
</dbReference>
<feature type="domain" description="PelD GGDEF" evidence="2">
    <location>
        <begin position="327"/>
        <end position="448"/>
    </location>
</feature>
<feature type="transmembrane region" description="Helical" evidence="1">
    <location>
        <begin position="21"/>
        <end position="38"/>
    </location>
</feature>
<dbReference type="EMBL" id="PNRG01000013">
    <property type="protein sequence ID" value="PMR80813.1"/>
    <property type="molecule type" value="Genomic_DNA"/>
</dbReference>
<dbReference type="InterPro" id="IPR031583">
    <property type="entry name" value="PelD_GGDEF"/>
</dbReference>
<feature type="transmembrane region" description="Helical" evidence="1">
    <location>
        <begin position="44"/>
        <end position="61"/>
    </location>
</feature>
<reference evidence="3 4" key="1">
    <citation type="submission" date="2018-01" db="EMBL/GenBank/DDBJ databases">
        <title>Halomonas endophytica sp. nov., isolated from storage liquid in the stems of Populus euphratica.</title>
        <authorList>
            <person name="Chen C."/>
        </authorList>
    </citation>
    <scope>NUCLEOTIDE SEQUENCE [LARGE SCALE GENOMIC DNA]</scope>
    <source>
        <strain evidence="3 4">BZ-SZ-XJ27</strain>
    </source>
</reference>
<dbReference type="Gene3D" id="3.30.70.2880">
    <property type="match status" value="1"/>
</dbReference>
<dbReference type="OrthoDB" id="5442761at2"/>
<keyword evidence="1" id="KW-0812">Transmembrane</keyword>
<accession>A0A2N7UK52</accession>
<evidence type="ECO:0000313" key="3">
    <source>
        <dbReference type="EMBL" id="PMR80813.1"/>
    </source>
</evidence>
<dbReference type="Proteomes" id="UP000235547">
    <property type="component" value="Unassembled WGS sequence"/>
</dbReference>
<protein>
    <recommendedName>
        <fullName evidence="2">PelD GGDEF domain-containing protein</fullName>
    </recommendedName>
</protein>
<dbReference type="Pfam" id="PF16963">
    <property type="entry name" value="PelD_GGDEF"/>
    <property type="match status" value="1"/>
</dbReference>
<organism evidence="3 4">
    <name type="scientific">Halomonas urumqiensis</name>
    <dbReference type="NCBI Taxonomy" id="1684789"/>
    <lineage>
        <taxon>Bacteria</taxon>
        <taxon>Pseudomonadati</taxon>
        <taxon>Pseudomonadota</taxon>
        <taxon>Gammaproteobacteria</taxon>
        <taxon>Oceanospirillales</taxon>
        <taxon>Halomonadaceae</taxon>
        <taxon>Halomonas</taxon>
    </lineage>
</organism>
<keyword evidence="1" id="KW-1133">Transmembrane helix</keyword>
<name>A0A2N7UK52_9GAMM</name>
<comment type="caution">
    <text evidence="3">The sequence shown here is derived from an EMBL/GenBank/DDBJ whole genome shotgun (WGS) entry which is preliminary data.</text>
</comment>
<keyword evidence="4" id="KW-1185">Reference proteome</keyword>
<evidence type="ECO:0000256" key="1">
    <source>
        <dbReference type="SAM" id="Phobius"/>
    </source>
</evidence>
<dbReference type="RefSeq" id="WP_102587635.1">
    <property type="nucleotide sequence ID" value="NZ_BNAE01000002.1"/>
</dbReference>
<feature type="transmembrane region" description="Helical" evidence="1">
    <location>
        <begin position="99"/>
        <end position="117"/>
    </location>
</feature>
<gene>
    <name evidence="3" type="ORF">C1H70_07020</name>
</gene>
<dbReference type="Gene3D" id="3.30.450.40">
    <property type="match status" value="1"/>
</dbReference>
<evidence type="ECO:0000313" key="4">
    <source>
        <dbReference type="Proteomes" id="UP000235547"/>
    </source>
</evidence>
<sequence length="457" mass="51074">MTMATRIDDIPVEPPPRWLRVIETLVLSLGLPAVGWLISPDDPLLLDMGLPWLLVAAPLLVGIRYGFAFGFSSALISLALIGVEAWWHTGQPLPHHDHALIHGVAVVLTGMLAGEMADTWQRRLRQLAAINHGQRIRLDEFVRHYHLLRVSHDQLAERLAANPFTLRDALHQLALQFRHLARDSADNPLDRHGNELLTFLAHHARIQQAVLIRLDSRHRPCADGMHTFGGRMALDLDDAMIRACLKERQMICQRATMDHNLPSGGSLLAVVPLIDVHGDIHALVAISEMPFIDFQRGQLHLLAVLGALLGDLLLDAQRGLQHPARAAMAPSLARWVNQARRNRLSSLLVTLTLPRPLAQAHGVEIVDLALDQLRALDQGWVTRSDSDEMRLHILMPLADARAATPYAERLWHCLETRLGMDIRQQGARLEHREIDGKDSTRALLAELEPKARRHAMA</sequence>